<evidence type="ECO:0000313" key="11">
    <source>
        <dbReference type="Proteomes" id="UP000640725"/>
    </source>
</evidence>
<evidence type="ECO:0000256" key="5">
    <source>
        <dbReference type="ARBA" id="ARBA00022801"/>
    </source>
</evidence>
<evidence type="ECO:0000259" key="8">
    <source>
        <dbReference type="Pfam" id="PF01431"/>
    </source>
</evidence>
<organism evidence="10 11">
    <name type="scientific">Planktothrix mougeotii LEGE 06226</name>
    <dbReference type="NCBI Taxonomy" id="1828728"/>
    <lineage>
        <taxon>Bacteria</taxon>
        <taxon>Bacillati</taxon>
        <taxon>Cyanobacteriota</taxon>
        <taxon>Cyanophyceae</taxon>
        <taxon>Oscillatoriophycideae</taxon>
        <taxon>Oscillatoriales</taxon>
        <taxon>Microcoleaceae</taxon>
        <taxon>Planktothrix</taxon>
    </lineage>
</organism>
<accession>A0ABR9UIT3</accession>
<keyword evidence="7" id="KW-0482">Metalloprotease</keyword>
<evidence type="ECO:0000256" key="4">
    <source>
        <dbReference type="ARBA" id="ARBA00022723"/>
    </source>
</evidence>
<dbReference type="Pfam" id="PF05649">
    <property type="entry name" value="Peptidase_M13_N"/>
    <property type="match status" value="1"/>
</dbReference>
<dbReference type="InterPro" id="IPR024079">
    <property type="entry name" value="MetalloPept_cat_dom_sf"/>
</dbReference>
<dbReference type="PANTHER" id="PTHR11733">
    <property type="entry name" value="ZINC METALLOPROTEASE FAMILY M13 NEPRILYSIN-RELATED"/>
    <property type="match status" value="1"/>
</dbReference>
<evidence type="ECO:0000256" key="3">
    <source>
        <dbReference type="ARBA" id="ARBA00022670"/>
    </source>
</evidence>
<evidence type="ECO:0000256" key="6">
    <source>
        <dbReference type="ARBA" id="ARBA00022833"/>
    </source>
</evidence>
<evidence type="ECO:0000256" key="7">
    <source>
        <dbReference type="ARBA" id="ARBA00023049"/>
    </source>
</evidence>
<reference evidence="10 11" key="1">
    <citation type="submission" date="2020-10" db="EMBL/GenBank/DDBJ databases">
        <authorList>
            <person name="Castelo-Branco R."/>
            <person name="Eusebio N."/>
            <person name="Adriana R."/>
            <person name="Vieira A."/>
            <person name="Brugerolle De Fraissinette N."/>
            <person name="Rezende De Castro R."/>
            <person name="Schneider M.P."/>
            <person name="Vasconcelos V."/>
            <person name="Leao P.N."/>
        </authorList>
    </citation>
    <scope>NUCLEOTIDE SEQUENCE [LARGE SCALE GENOMIC DNA]</scope>
    <source>
        <strain evidence="10 11">LEGE 06226</strain>
    </source>
</reference>
<comment type="similarity">
    <text evidence="2">Belongs to the peptidase M13 family.</text>
</comment>
<dbReference type="InterPro" id="IPR008753">
    <property type="entry name" value="Peptidase_M13_N"/>
</dbReference>
<sequence>MDSSLSPKDDFYNFTVGNWLKNAVIPDDKSNIDSFSDAFDQNSQKIQKIMKEAAVKSATAPKGSIIQQVGDFYASGINTELINKLGISPIKPELAKIDAVSSKQELISLIAHQNLMGMPSFLYASVSPDMKQSDVNAFYLQSFLPLGKDFYLSPDYSQQRKTYLAYITKILELAGKTSDQARNEAQMILELETSLAKIMLTPTEQADINLTYNKMGLTELKAKTSNIDWDQYFATLALPNLKEIIVNDPKYIIAFDQLLGERSLNDWKTYLHWQLLNISAFALSQDFAQANFDFSKKTLQGIQKPQSRDQEIGEMVRTMLDHPTAQLFVEQYFPSATKAKAEEMVQDIKAEFKIRLENNPWMSEATRQQALNKLANMNIYVGYPEKWIDYSAVSIDRDDYFGNLMRLNQWQIRRNLDTLGQPVKPELFTGLSRPTEVNAGYNMENNRIEIPAGILQPPFFDANLDDAVNYCTIGAVIAHEFTHGFDSRGRLFDPNGNLKDWWTPEDAQKFEAKANQLVEQYNKYEALPGLFVNGKLSLTENIADLGGITIAFSALQRQLTDQQQSTKIDGYTPNQRCFMAWGQMWKSKWRPEMLRQTVLTDPHPPSQFRVTGPVVNVPEFFTTFNIKKGDPLWRDPEELTIIW</sequence>
<evidence type="ECO:0000259" key="9">
    <source>
        <dbReference type="Pfam" id="PF05649"/>
    </source>
</evidence>
<dbReference type="SUPFAM" id="SSF55486">
    <property type="entry name" value="Metalloproteases ('zincins'), catalytic domain"/>
    <property type="match status" value="1"/>
</dbReference>
<evidence type="ECO:0000256" key="2">
    <source>
        <dbReference type="ARBA" id="ARBA00007357"/>
    </source>
</evidence>
<dbReference type="PANTHER" id="PTHR11733:SF167">
    <property type="entry name" value="FI17812P1-RELATED"/>
    <property type="match status" value="1"/>
</dbReference>
<evidence type="ECO:0000313" key="10">
    <source>
        <dbReference type="EMBL" id="MBE9146373.1"/>
    </source>
</evidence>
<keyword evidence="5" id="KW-0378">Hydrolase</keyword>
<dbReference type="Gene3D" id="1.10.1380.10">
    <property type="entry name" value="Neutral endopeptidase , domain2"/>
    <property type="match status" value="1"/>
</dbReference>
<dbReference type="PROSITE" id="PS51885">
    <property type="entry name" value="NEPRILYSIN"/>
    <property type="match status" value="1"/>
</dbReference>
<keyword evidence="6" id="KW-0862">Zinc</keyword>
<dbReference type="InterPro" id="IPR042089">
    <property type="entry name" value="Peptidase_M13_dom_2"/>
</dbReference>
<feature type="domain" description="Peptidase M13 C-terminal" evidence="8">
    <location>
        <begin position="438"/>
        <end position="637"/>
    </location>
</feature>
<dbReference type="InterPro" id="IPR018497">
    <property type="entry name" value="Peptidase_M13_C"/>
</dbReference>
<dbReference type="CDD" id="cd08662">
    <property type="entry name" value="M13"/>
    <property type="match status" value="1"/>
</dbReference>
<keyword evidence="3" id="KW-0645">Protease</keyword>
<name>A0ABR9UIT3_9CYAN</name>
<gene>
    <name evidence="10" type="ORF">IQ236_24575</name>
</gene>
<dbReference type="Pfam" id="PF01431">
    <property type="entry name" value="Peptidase_M13"/>
    <property type="match status" value="1"/>
</dbReference>
<keyword evidence="4" id="KW-0479">Metal-binding</keyword>
<dbReference type="EMBL" id="JADEWU010000096">
    <property type="protein sequence ID" value="MBE9146373.1"/>
    <property type="molecule type" value="Genomic_DNA"/>
</dbReference>
<comment type="caution">
    <text evidence="10">The sequence shown here is derived from an EMBL/GenBank/DDBJ whole genome shotgun (WGS) entry which is preliminary data.</text>
</comment>
<comment type="cofactor">
    <cofactor evidence="1">
        <name>Zn(2+)</name>
        <dbReference type="ChEBI" id="CHEBI:29105"/>
    </cofactor>
</comment>
<dbReference type="PRINTS" id="PR00786">
    <property type="entry name" value="NEPRILYSIN"/>
</dbReference>
<feature type="domain" description="Peptidase M13 N-terminal" evidence="9">
    <location>
        <begin position="7"/>
        <end position="384"/>
    </location>
</feature>
<dbReference type="InterPro" id="IPR000718">
    <property type="entry name" value="Peptidase_M13"/>
</dbReference>
<dbReference type="Proteomes" id="UP000640725">
    <property type="component" value="Unassembled WGS sequence"/>
</dbReference>
<keyword evidence="11" id="KW-1185">Reference proteome</keyword>
<evidence type="ECO:0000256" key="1">
    <source>
        <dbReference type="ARBA" id="ARBA00001947"/>
    </source>
</evidence>
<proteinExistence type="inferred from homology"/>
<protein>
    <submittedName>
        <fullName evidence="10">M13 family metallopeptidase</fullName>
    </submittedName>
</protein>
<dbReference type="Gene3D" id="3.40.390.10">
    <property type="entry name" value="Collagenase (Catalytic Domain)"/>
    <property type="match status" value="1"/>
</dbReference>